<accession>A0AC35U6C5</accession>
<reference evidence="2" key="1">
    <citation type="submission" date="2016-11" db="UniProtKB">
        <authorList>
            <consortium name="WormBaseParasite"/>
        </authorList>
    </citation>
    <scope>IDENTIFICATION</scope>
    <source>
        <strain evidence="2">KR3021</strain>
    </source>
</reference>
<proteinExistence type="predicted"/>
<dbReference type="Proteomes" id="UP000095286">
    <property type="component" value="Unplaced"/>
</dbReference>
<dbReference type="WBParaSite" id="RSKR_0000818100.1">
    <property type="protein sequence ID" value="RSKR_0000818100.1"/>
    <property type="gene ID" value="RSKR_0000818100"/>
</dbReference>
<evidence type="ECO:0000313" key="2">
    <source>
        <dbReference type="WBParaSite" id="RSKR_0000818100.1"/>
    </source>
</evidence>
<protein>
    <submittedName>
        <fullName evidence="2">Zinc metalloproteinase</fullName>
    </submittedName>
</protein>
<evidence type="ECO:0000313" key="1">
    <source>
        <dbReference type="Proteomes" id="UP000095286"/>
    </source>
</evidence>
<organism evidence="1 2">
    <name type="scientific">Rhabditophanes sp. KR3021</name>
    <dbReference type="NCBI Taxonomy" id="114890"/>
    <lineage>
        <taxon>Eukaryota</taxon>
        <taxon>Metazoa</taxon>
        <taxon>Ecdysozoa</taxon>
        <taxon>Nematoda</taxon>
        <taxon>Chromadorea</taxon>
        <taxon>Rhabditida</taxon>
        <taxon>Tylenchina</taxon>
        <taxon>Panagrolaimomorpha</taxon>
        <taxon>Strongyloidoidea</taxon>
        <taxon>Alloionematidae</taxon>
        <taxon>Rhabditophanes</taxon>
    </lineage>
</organism>
<name>A0AC35U6C5_9BILA</name>
<sequence length="479" mass="53230">MQFLILLLCLLAIFVPLKATTKEDIFNATRSTLTTEQKIQFDKNSKKLEMIRAIQRKIFEEQQTGKSAEMASIAGAAEINIKKDPMLNPHMFQGDMFLTDTQMDKVISDIQNELDNKAKASSISNRSKRSIDAVMSFKWKFPIRYYLGPTLSVSDKNVIEASLTELKASTCVKFSKQLSPIVGFPGLNIKKAEGCWSYVGQIFSNQPQDVSIGEGCQHIGIIQHELSHALGLEHEQSRPDRDNYLFIYPANIISGLEDQFVKASASSVKDYGILFDFGSAMLYPKTAFSKNGQNTVVPKIAVYYEAVGQHSRLSFSDYKMINLHYCSTACILKIKCLNGGFQNPNKCTQCICPNGFAGVFCSEIKKTGAICGNIELKATAYAQVLTRYGAVNCYFRITTDTNYKIKIIVKSVDVSVADPCVVGRGLEVKFRSDMTYSGAVFCGKNNTARTITSARNLAMIHYPGLASSHSFILTYQRIV</sequence>